<sequence>MVSPAEVARSYDARASRRAESSTRFDADRVRAHLAVAQTRARGEVLVDTAEIPGGGLAVLAVADDQPLLVEAAVGAVERAGFTVGRVDHPILRVDRDDTGAITGVTADDGSAGDGGTRESWMCLEVDGADTDDAAALRAATETVIARVVAVHADAEAMWSVVDEAIEALDGEERDLLVWLRDRHFHPIGLVAATGDDWDRGLGVFADTDLPRPPFVADAGVSVGRMHLPAGVHRTEYPTVVTIGTGRRRDAVVGVFSTAGVTADVTTVPVVREIVATTLRHAGTDADAYSGATMIELLQNHPRTDLFSADPELLARDLSDALEAVTAREVRVFLRADPRSAIVSAQIHLPRDRYTTRLRATMQDHLARRLGGRDAEYSARITDAPLAAIHVLMRTETVEDITPAAPGTVTDLDGDLRSAIQADLAEAARSWDEQLCAVATSDDTDLDASTAAAYAAVLSQAYKDQREPRTALADAAVLSALEPGGFDVRLARHADIEHRWTFDLYLCGRSASLTAVLPMIQSLGVEVLDEQPLSVTRPDGIDCWIYEFTLQPAGGVSLPADAGDDLGHRFTDAFSHLWSGIAEVDEFNELVIRTRLDWRSIVMLRAYAHYLRQCGFAYSSRRIASVLGDHAELAEALIDVVETSFHPDRADDAARDAALDRVARLSGDVMSLDADRIVSAFVDLVRATVRTNFFTEGVLRRSLAIKLLPEAIPQAPQPRPHREIYVYSPRVEGVHLRFGAVARGGIRWSDRAEDFRTEILGLVKAQAVKNAVIVPVGAKGGFVVRRPPVPTGDAATDREATRAAGVACYREFISALLDLTDDVAPDGGVRPAPGLVRRDGDDTYLVVAADKGTAAFSDIANEVAADHGFWLGDAFASGGSVGYDHKAMGITARGAWESVRRHFLELDLDIDVDDFTVVGVGDMSGDVFGNGMLLSDHIGLVAAFDHRHVFVDPTPDRARATEQRRRLFAMPRSSWADYDTDAISEGGGVWSRETKAIPISAPMRAALGIDDGVESLSPPELITAILCAPVDLLWNGGIGTYVKASTESHADVGDKANDAIRVDAPQVRARVIGEGGNLGVTERGRVEFDLHGGRINSDALDNSAGVDCSDHEVNIKILLDAAVAAGDLDAFERNELLASMTDEVARLVLGDNIAQNTALGIARSQSAPMAEVHVRLLRHLAREHGVDLELEVLPTARTLTRRGPDRDRVGLTSPELATTMAHVKLAVKSELLHGDLPDNDVFEQRLARYFPVPLRERFADGIRRHRLRREIVATTLVNDVVDCAGPEHVFSLTEGSGASETDAVRAFVVVSEIFGLDALWRDVVDAQAPAAAVDAMVIRWRRLLFRASRWMLATRPQPLAVSAEVTRYGQRVANLLPQVDGWLGDRSRHEIDAVAAELTEFGASGPVVAAAAGCLHWFCLLDIVDAAEIADRDEREVGELYFAIMEYLGVEQLLSAVSDLDSGDRWQSLARLALRDDLFAVMRSITLTVLELGEPDESAAEKIEEWRMHTATRLTRAQATLEEIDASGHHDLATLSVAARALRSMIR</sequence>
<dbReference type="InterPro" id="IPR049062">
    <property type="entry name" value="NAD_Glu_DH_ACT2"/>
</dbReference>
<dbReference type="Proteomes" id="UP001205740">
    <property type="component" value="Unassembled WGS sequence"/>
</dbReference>
<dbReference type="Pfam" id="PF21076">
    <property type="entry name" value="GDH_ACT2"/>
    <property type="match status" value="1"/>
</dbReference>
<reference evidence="6 7" key="1">
    <citation type="submission" date="2022-06" db="EMBL/GenBank/DDBJ databases">
        <title>Genomic Encyclopedia of Archaeal and Bacterial Type Strains, Phase II (KMG-II): from individual species to whole genera.</title>
        <authorList>
            <person name="Goeker M."/>
        </authorList>
    </citation>
    <scope>NUCLEOTIDE SEQUENCE [LARGE SCALE GENOMIC DNA]</scope>
    <source>
        <strain evidence="6 7">DSM 45037</strain>
    </source>
</reference>
<gene>
    <name evidence="6" type="ORF">LX12_000058</name>
</gene>
<dbReference type="PANTHER" id="PTHR43403:SF1">
    <property type="entry name" value="NAD-SPECIFIC GLUTAMATE DEHYDROGENASE"/>
    <property type="match status" value="1"/>
</dbReference>
<evidence type="ECO:0000313" key="7">
    <source>
        <dbReference type="Proteomes" id="UP001205740"/>
    </source>
</evidence>
<dbReference type="InterPro" id="IPR007780">
    <property type="entry name" value="NAD_Glu_DH_bac"/>
</dbReference>
<dbReference type="RefSeq" id="WP_253652529.1">
    <property type="nucleotide sequence ID" value="NZ_BAAAOE010000004.1"/>
</dbReference>
<keyword evidence="7" id="KW-1185">Reference proteome</keyword>
<dbReference type="InterPro" id="IPR049064">
    <property type="entry name" value="NAD_Glu_DH_ACT3"/>
</dbReference>
<protein>
    <submittedName>
        <fullName evidence="6">Glutamate dehydrogenase</fullName>
    </submittedName>
</protein>
<accession>A0ABT1GV86</accession>
<dbReference type="Pfam" id="PF21077">
    <property type="entry name" value="GDH_ACT3"/>
    <property type="match status" value="1"/>
</dbReference>
<dbReference type="InterPro" id="IPR036291">
    <property type="entry name" value="NAD(P)-bd_dom_sf"/>
</dbReference>
<feature type="domain" description="NAD-glutamate dehydrogenase ACT3" evidence="5">
    <location>
        <begin position="496"/>
        <end position="558"/>
    </location>
</feature>
<dbReference type="InterPro" id="IPR024727">
    <property type="entry name" value="NAD_Glu_DH_N_ACT1"/>
</dbReference>
<feature type="domain" description="NAD-glutamate dehydrogenase N-terminal ACT1" evidence="3">
    <location>
        <begin position="59"/>
        <end position="138"/>
    </location>
</feature>
<dbReference type="InterPro" id="IPR046346">
    <property type="entry name" value="Aminoacid_DH-like_N_sf"/>
</dbReference>
<feature type="domain" description="NAD-glutamate dehydrogenase ACT2" evidence="4">
    <location>
        <begin position="331"/>
        <end position="432"/>
    </location>
</feature>
<dbReference type="InterPro" id="IPR028971">
    <property type="entry name" value="NAD-GDH_cat"/>
</dbReference>
<evidence type="ECO:0000259" key="5">
    <source>
        <dbReference type="Pfam" id="PF21077"/>
    </source>
</evidence>
<dbReference type="InterPro" id="IPR049056">
    <property type="entry name" value="NAD_Glu_DH_HM3"/>
</dbReference>
<evidence type="ECO:0000259" key="1">
    <source>
        <dbReference type="Pfam" id="PF05088"/>
    </source>
</evidence>
<dbReference type="SUPFAM" id="SSF51735">
    <property type="entry name" value="NAD(P)-binding Rossmann-fold domains"/>
    <property type="match status" value="1"/>
</dbReference>
<dbReference type="PANTHER" id="PTHR43403">
    <property type="entry name" value="NAD-SPECIFIC GLUTAMATE DEHYDROGENASE"/>
    <property type="match status" value="1"/>
</dbReference>
<organism evidence="6 7">
    <name type="scientific">Williamsia serinedens</name>
    <dbReference type="NCBI Taxonomy" id="391736"/>
    <lineage>
        <taxon>Bacteria</taxon>
        <taxon>Bacillati</taxon>
        <taxon>Actinomycetota</taxon>
        <taxon>Actinomycetes</taxon>
        <taxon>Mycobacteriales</taxon>
        <taxon>Nocardiaceae</taxon>
        <taxon>Williamsia</taxon>
    </lineage>
</organism>
<proteinExistence type="predicted"/>
<dbReference type="Pfam" id="PF05088">
    <property type="entry name" value="Bac_GDH_CD"/>
    <property type="match status" value="1"/>
</dbReference>
<dbReference type="Pfam" id="PF21073">
    <property type="entry name" value="GDH_HM1"/>
    <property type="match status" value="1"/>
</dbReference>
<dbReference type="Pfam" id="PF21074">
    <property type="entry name" value="GDH_C"/>
    <property type="match status" value="1"/>
</dbReference>
<dbReference type="PIRSF" id="PIRSF036761">
    <property type="entry name" value="GDH_Mll4104"/>
    <property type="match status" value="1"/>
</dbReference>
<comment type="caution">
    <text evidence="6">The sequence shown here is derived from an EMBL/GenBank/DDBJ whole genome shotgun (WGS) entry which is preliminary data.</text>
</comment>
<evidence type="ECO:0000259" key="2">
    <source>
        <dbReference type="Pfam" id="PF21074"/>
    </source>
</evidence>
<dbReference type="Pfam" id="PF21078">
    <property type="entry name" value="GDH_HM3"/>
    <property type="match status" value="1"/>
</dbReference>
<dbReference type="EMBL" id="JAMTCG010000001">
    <property type="protein sequence ID" value="MCP2158894.1"/>
    <property type="molecule type" value="Genomic_DNA"/>
</dbReference>
<dbReference type="Pfam" id="PF21075">
    <property type="entry name" value="GDH_ACT1"/>
    <property type="match status" value="1"/>
</dbReference>
<dbReference type="SUPFAM" id="SSF53223">
    <property type="entry name" value="Aminoacid dehydrogenase-like, N-terminal domain"/>
    <property type="match status" value="1"/>
</dbReference>
<name>A0ABT1GV86_9NOCA</name>
<dbReference type="InterPro" id="IPR049059">
    <property type="entry name" value="NAD_Glu_DH_HM1"/>
</dbReference>
<dbReference type="InterPro" id="IPR048381">
    <property type="entry name" value="GDH_C"/>
</dbReference>
<evidence type="ECO:0000259" key="3">
    <source>
        <dbReference type="Pfam" id="PF21075"/>
    </source>
</evidence>
<evidence type="ECO:0000259" key="4">
    <source>
        <dbReference type="Pfam" id="PF21076"/>
    </source>
</evidence>
<feature type="domain" description="NAD-specific glutamate dehydrogenase C-terminal" evidence="2">
    <location>
        <begin position="1210"/>
        <end position="1543"/>
    </location>
</feature>
<evidence type="ECO:0000313" key="6">
    <source>
        <dbReference type="EMBL" id="MCP2158894.1"/>
    </source>
</evidence>
<feature type="domain" description="NAD-glutamate dehydrogenase catalytic" evidence="1">
    <location>
        <begin position="668"/>
        <end position="1161"/>
    </location>
</feature>